<name>A0A8S9T369_9CYAN</name>
<sequence length="51" mass="5445">MNKFLLRDKEGVAIQPTVNNALSSEALEVQSEVIKPTGTSSSVGDRGIIPF</sequence>
<dbReference type="AlphaFoldDB" id="A0A8S9T369"/>
<dbReference type="RefSeq" id="WP_153021462.1">
    <property type="nucleotide sequence ID" value="NZ_JHEG04000001.1"/>
</dbReference>
<proteinExistence type="predicted"/>
<keyword evidence="2" id="KW-1185">Reference proteome</keyword>
<protein>
    <submittedName>
        <fullName evidence="1">Uncharacterized protein</fullName>
    </submittedName>
</protein>
<dbReference type="Proteomes" id="UP000029738">
    <property type="component" value="Unassembled WGS sequence"/>
</dbReference>
<evidence type="ECO:0000313" key="1">
    <source>
        <dbReference type="EMBL" id="KAF3886518.1"/>
    </source>
</evidence>
<reference evidence="1" key="1">
    <citation type="journal article" date="2015" name="Genome Announc.">
        <title>Draft Genome Sequence of Tolypothrix boutellei Strain VB521301.</title>
        <authorList>
            <person name="Chandrababunaidu M.M."/>
            <person name="Singh D."/>
            <person name="Sen D."/>
            <person name="Bhan S."/>
            <person name="Das S."/>
            <person name="Gupta A."/>
            <person name="Adhikary S.P."/>
            <person name="Tripathy S."/>
        </authorList>
    </citation>
    <scope>NUCLEOTIDE SEQUENCE</scope>
    <source>
        <strain evidence="1">VB521301</strain>
    </source>
</reference>
<evidence type="ECO:0000313" key="2">
    <source>
        <dbReference type="Proteomes" id="UP000029738"/>
    </source>
</evidence>
<comment type="caution">
    <text evidence="1">The sequence shown here is derived from an EMBL/GenBank/DDBJ whole genome shotgun (WGS) entry which is preliminary data.</text>
</comment>
<accession>A0A8S9T369</accession>
<gene>
    <name evidence="1" type="ORF">DA73_0400014285</name>
</gene>
<reference evidence="1" key="2">
    <citation type="submission" date="2019-11" db="EMBL/GenBank/DDBJ databases">
        <title>Improved Assembly of Tolypothrix boutellei genome.</title>
        <authorList>
            <person name="Sarangi A.N."/>
            <person name="Mukherjee M."/>
            <person name="Ghosh S."/>
            <person name="Singh D."/>
            <person name="Das A."/>
            <person name="Kant S."/>
            <person name="Prusty A."/>
            <person name="Tripathy S."/>
        </authorList>
    </citation>
    <scope>NUCLEOTIDE SEQUENCE</scope>
    <source>
        <strain evidence="1">VB521301</strain>
    </source>
</reference>
<dbReference type="EMBL" id="JHEG04000001">
    <property type="protein sequence ID" value="KAF3886518.1"/>
    <property type="molecule type" value="Genomic_DNA"/>
</dbReference>
<organism evidence="1 2">
    <name type="scientific">Tolypothrix bouteillei VB521301</name>
    <dbReference type="NCBI Taxonomy" id="1479485"/>
    <lineage>
        <taxon>Bacteria</taxon>
        <taxon>Bacillati</taxon>
        <taxon>Cyanobacteriota</taxon>
        <taxon>Cyanophyceae</taxon>
        <taxon>Nostocales</taxon>
        <taxon>Tolypothrichaceae</taxon>
        <taxon>Tolypothrix</taxon>
    </lineage>
</organism>